<dbReference type="OrthoDB" id="411372at2759"/>
<evidence type="ECO:0000313" key="8">
    <source>
        <dbReference type="Proteomes" id="UP000813385"/>
    </source>
</evidence>
<feature type="compositionally biased region" description="Basic and acidic residues" evidence="5">
    <location>
        <begin position="219"/>
        <end position="251"/>
    </location>
</feature>
<evidence type="ECO:0000256" key="2">
    <source>
        <dbReference type="ARBA" id="ARBA00022771"/>
    </source>
</evidence>
<dbReference type="InterPro" id="IPR036855">
    <property type="entry name" value="Znf_CCCH_sf"/>
</dbReference>
<feature type="compositionally biased region" description="Polar residues" evidence="5">
    <location>
        <begin position="1"/>
        <end position="31"/>
    </location>
</feature>
<feature type="region of interest" description="Disordered" evidence="5">
    <location>
        <begin position="209"/>
        <end position="251"/>
    </location>
</feature>
<accession>A0A8K0TFF9</accession>
<comment type="caution">
    <text evidence="7">The sequence shown here is derived from an EMBL/GenBank/DDBJ whole genome shotgun (WGS) entry which is preliminary data.</text>
</comment>
<feature type="region of interest" description="Disordered" evidence="5">
    <location>
        <begin position="1"/>
        <end position="78"/>
    </location>
</feature>
<gene>
    <name evidence="7" type="ORF">B0T11DRAFT_285957</name>
</gene>
<proteinExistence type="predicted"/>
<protein>
    <recommendedName>
        <fullName evidence="6">C3H1-type domain-containing protein</fullName>
    </recommendedName>
</protein>
<evidence type="ECO:0000259" key="6">
    <source>
        <dbReference type="PROSITE" id="PS50103"/>
    </source>
</evidence>
<evidence type="ECO:0000256" key="3">
    <source>
        <dbReference type="ARBA" id="ARBA00022833"/>
    </source>
</evidence>
<dbReference type="InterPro" id="IPR000571">
    <property type="entry name" value="Znf_CCCH"/>
</dbReference>
<sequence length="283" mass="30348">MTSTSGRSTSDGEASFGVDSTGTGSMSQPSSDSDDNKGVAVKGGKKKAAKAKGQAQAQASNTTKAKAAAPSPSAAERILASASTASAHHLAPPEASGARPLDLNHFLLRHHPPASSPQGNYCRHYCLHGNCRWGNTCRYRHEMPTTLEGLQAVGLRDWPQWFLAMMRMVQDGRMAAQVPVQVPVPMSFAPAQHNPFMGMMGMSPFGGSVQGAKTQVPAAEKKRREERQVRRAEERMRELEMERAEGEKSERVRVARASKLSAAHAVAAKAALGEGEEMMLVDV</sequence>
<dbReference type="PROSITE" id="PS50103">
    <property type="entry name" value="ZF_C3H1"/>
    <property type="match status" value="1"/>
</dbReference>
<feature type="zinc finger region" description="C3H1-type" evidence="4">
    <location>
        <begin position="116"/>
        <end position="144"/>
    </location>
</feature>
<keyword evidence="1 4" id="KW-0479">Metal-binding</keyword>
<dbReference type="AlphaFoldDB" id="A0A8K0TFF9"/>
<feature type="domain" description="C3H1-type" evidence="6">
    <location>
        <begin position="116"/>
        <end position="144"/>
    </location>
</feature>
<evidence type="ECO:0000256" key="5">
    <source>
        <dbReference type="SAM" id="MobiDB-lite"/>
    </source>
</evidence>
<keyword evidence="8" id="KW-1185">Reference proteome</keyword>
<dbReference type="GO" id="GO:0008270">
    <property type="term" value="F:zinc ion binding"/>
    <property type="evidence" value="ECO:0007669"/>
    <property type="project" value="UniProtKB-KW"/>
</dbReference>
<evidence type="ECO:0000256" key="4">
    <source>
        <dbReference type="PROSITE-ProRule" id="PRU00723"/>
    </source>
</evidence>
<evidence type="ECO:0000313" key="7">
    <source>
        <dbReference type="EMBL" id="KAH7359206.1"/>
    </source>
</evidence>
<reference evidence="7" key="1">
    <citation type="journal article" date="2021" name="Nat. Commun.">
        <title>Genetic determinants of endophytism in the Arabidopsis root mycobiome.</title>
        <authorList>
            <person name="Mesny F."/>
            <person name="Miyauchi S."/>
            <person name="Thiergart T."/>
            <person name="Pickel B."/>
            <person name="Atanasova L."/>
            <person name="Karlsson M."/>
            <person name="Huettel B."/>
            <person name="Barry K.W."/>
            <person name="Haridas S."/>
            <person name="Chen C."/>
            <person name="Bauer D."/>
            <person name="Andreopoulos W."/>
            <person name="Pangilinan J."/>
            <person name="LaButti K."/>
            <person name="Riley R."/>
            <person name="Lipzen A."/>
            <person name="Clum A."/>
            <person name="Drula E."/>
            <person name="Henrissat B."/>
            <person name="Kohler A."/>
            <person name="Grigoriev I.V."/>
            <person name="Martin F.M."/>
            <person name="Hacquard S."/>
        </authorList>
    </citation>
    <scope>NUCLEOTIDE SEQUENCE</scope>
    <source>
        <strain evidence="7">MPI-CAGE-AT-0016</strain>
    </source>
</reference>
<dbReference type="SUPFAM" id="SSF90229">
    <property type="entry name" value="CCCH zinc finger"/>
    <property type="match status" value="1"/>
</dbReference>
<dbReference type="EMBL" id="JAGPXD010000004">
    <property type="protein sequence ID" value="KAH7359206.1"/>
    <property type="molecule type" value="Genomic_DNA"/>
</dbReference>
<name>A0A8K0TFF9_9PEZI</name>
<keyword evidence="2 4" id="KW-0863">Zinc-finger</keyword>
<keyword evidence="3 4" id="KW-0862">Zinc</keyword>
<dbReference type="Proteomes" id="UP000813385">
    <property type="component" value="Unassembled WGS sequence"/>
</dbReference>
<organism evidence="7 8">
    <name type="scientific">Plectosphaerella cucumerina</name>
    <dbReference type="NCBI Taxonomy" id="40658"/>
    <lineage>
        <taxon>Eukaryota</taxon>
        <taxon>Fungi</taxon>
        <taxon>Dikarya</taxon>
        <taxon>Ascomycota</taxon>
        <taxon>Pezizomycotina</taxon>
        <taxon>Sordariomycetes</taxon>
        <taxon>Hypocreomycetidae</taxon>
        <taxon>Glomerellales</taxon>
        <taxon>Plectosphaerellaceae</taxon>
        <taxon>Plectosphaerella</taxon>
    </lineage>
</organism>
<evidence type="ECO:0000256" key="1">
    <source>
        <dbReference type="ARBA" id="ARBA00022723"/>
    </source>
</evidence>
<feature type="compositionally biased region" description="Low complexity" evidence="5">
    <location>
        <begin position="51"/>
        <end position="78"/>
    </location>
</feature>